<evidence type="ECO:0000256" key="6">
    <source>
        <dbReference type="ARBA" id="ARBA00023136"/>
    </source>
</evidence>
<evidence type="ECO:0000256" key="4">
    <source>
        <dbReference type="ARBA" id="ARBA00022692"/>
    </source>
</evidence>
<dbReference type="InterPro" id="IPR003838">
    <property type="entry name" value="ABC3_permease_C"/>
</dbReference>
<dbReference type="PANTHER" id="PTHR43738">
    <property type="entry name" value="ABC TRANSPORTER, MEMBRANE PROTEIN"/>
    <property type="match status" value="1"/>
</dbReference>
<evidence type="ECO:0000313" key="9">
    <source>
        <dbReference type="EMBL" id="GGJ67885.1"/>
    </source>
</evidence>
<proteinExistence type="predicted"/>
<feature type="transmembrane region" description="Helical" evidence="7">
    <location>
        <begin position="331"/>
        <end position="355"/>
    </location>
</feature>
<evidence type="ECO:0000313" key="10">
    <source>
        <dbReference type="Proteomes" id="UP000635726"/>
    </source>
</evidence>
<comment type="caution">
    <text evidence="9">The sequence shown here is derived from an EMBL/GenBank/DDBJ whole genome shotgun (WGS) entry which is preliminary data.</text>
</comment>
<comment type="subcellular location">
    <subcellularLocation>
        <location evidence="1">Cell membrane</location>
        <topology evidence="1">Multi-pass membrane protein</topology>
    </subcellularLocation>
</comment>
<evidence type="ECO:0000256" key="2">
    <source>
        <dbReference type="ARBA" id="ARBA00022448"/>
    </source>
</evidence>
<dbReference type="EMBL" id="BMOE01000002">
    <property type="protein sequence ID" value="GGJ67885.1"/>
    <property type="molecule type" value="Genomic_DNA"/>
</dbReference>
<keyword evidence="6 7" id="KW-0472">Membrane</keyword>
<keyword evidence="4 7" id="KW-0812">Transmembrane</keyword>
<organism evidence="9 10">
    <name type="scientific">Deinococcus aquiradiocola</name>
    <dbReference type="NCBI Taxonomy" id="393059"/>
    <lineage>
        <taxon>Bacteria</taxon>
        <taxon>Thermotogati</taxon>
        <taxon>Deinococcota</taxon>
        <taxon>Deinococci</taxon>
        <taxon>Deinococcales</taxon>
        <taxon>Deinococcaceae</taxon>
        <taxon>Deinococcus</taxon>
    </lineage>
</organism>
<name>A0A917UMB7_9DEIO</name>
<feature type="transmembrane region" description="Helical" evidence="7">
    <location>
        <begin position="257"/>
        <end position="277"/>
    </location>
</feature>
<reference evidence="9" key="2">
    <citation type="submission" date="2020-09" db="EMBL/GenBank/DDBJ databases">
        <authorList>
            <person name="Sun Q."/>
            <person name="Ohkuma M."/>
        </authorList>
    </citation>
    <scope>NUCLEOTIDE SEQUENCE</scope>
    <source>
        <strain evidence="9">JCM 14371</strain>
    </source>
</reference>
<dbReference type="GO" id="GO:0005886">
    <property type="term" value="C:plasma membrane"/>
    <property type="evidence" value="ECO:0007669"/>
    <property type="project" value="UniProtKB-SubCell"/>
</dbReference>
<dbReference type="InterPro" id="IPR051125">
    <property type="entry name" value="ABC-4/HrtB_transporter"/>
</dbReference>
<evidence type="ECO:0000256" key="5">
    <source>
        <dbReference type="ARBA" id="ARBA00022989"/>
    </source>
</evidence>
<gene>
    <name evidence="9" type="ORF">GCM10008939_10270</name>
</gene>
<feature type="domain" description="ABC3 transporter permease C-terminal" evidence="8">
    <location>
        <begin position="258"/>
        <end position="368"/>
    </location>
</feature>
<evidence type="ECO:0000259" key="8">
    <source>
        <dbReference type="Pfam" id="PF02687"/>
    </source>
</evidence>
<evidence type="ECO:0000256" key="1">
    <source>
        <dbReference type="ARBA" id="ARBA00004651"/>
    </source>
</evidence>
<evidence type="ECO:0000256" key="3">
    <source>
        <dbReference type="ARBA" id="ARBA00022475"/>
    </source>
</evidence>
<keyword evidence="3" id="KW-1003">Cell membrane</keyword>
<keyword evidence="2" id="KW-0813">Transport</keyword>
<dbReference type="Proteomes" id="UP000635726">
    <property type="component" value="Unassembled WGS sequence"/>
</dbReference>
<feature type="transmembrane region" description="Helical" evidence="7">
    <location>
        <begin position="34"/>
        <end position="53"/>
    </location>
</feature>
<evidence type="ECO:0000256" key="7">
    <source>
        <dbReference type="SAM" id="Phobius"/>
    </source>
</evidence>
<dbReference type="Pfam" id="PF02687">
    <property type="entry name" value="FtsX"/>
    <property type="match status" value="1"/>
</dbReference>
<keyword evidence="10" id="KW-1185">Reference proteome</keyword>
<feature type="transmembrane region" description="Helical" evidence="7">
    <location>
        <begin position="298"/>
        <end position="325"/>
    </location>
</feature>
<accession>A0A917UMB7</accession>
<reference evidence="9" key="1">
    <citation type="journal article" date="2014" name="Int. J. Syst. Evol. Microbiol.">
        <title>Complete genome sequence of Corynebacterium casei LMG S-19264T (=DSM 44701T), isolated from a smear-ripened cheese.</title>
        <authorList>
            <consortium name="US DOE Joint Genome Institute (JGI-PGF)"/>
            <person name="Walter F."/>
            <person name="Albersmeier A."/>
            <person name="Kalinowski J."/>
            <person name="Ruckert C."/>
        </authorList>
    </citation>
    <scope>NUCLEOTIDE SEQUENCE</scope>
    <source>
        <strain evidence="9">JCM 14371</strain>
    </source>
</reference>
<keyword evidence="5 7" id="KW-1133">Transmembrane helix</keyword>
<sequence length="376" mass="39490">MTSQNGRTVHISHLKESPMFLALRELQHSPFRSLLIGGIVALIAFMVFMLTGLTRGLARDNAALLLETPASHFVTTRDAEGVFTRSFLTPADVQRITAVAGNAATPLAQSFVSFSGGERQLSGVLLGVDPTSFLAPAVTTGQPLTPGAPGAVVDLSLQKDGVKLGDTLTLRPGGETLRVTGFTRSARLNHQPVVFVTLARWQALNPRSRDSVSAVALRTDAQVAGTAGTLKGLSVYTRARTLQLLPGYREEQGSLTMIQVFLVIVAAFVMAVFFYVLTIQKTAQFGLLKAIGASTRTLAGSLVTQMLLLTVTAVLTAALVTAGIVRVLPAGIPFALTPLTLLAASALLTLVAALSSLLSLRTVARVDPLIAIGTVA</sequence>
<protein>
    <recommendedName>
        <fullName evidence="8">ABC3 transporter permease C-terminal domain-containing protein</fullName>
    </recommendedName>
</protein>
<dbReference type="PANTHER" id="PTHR43738:SF1">
    <property type="entry name" value="HEMIN TRANSPORT SYSTEM PERMEASE PROTEIN HRTB-RELATED"/>
    <property type="match status" value="1"/>
</dbReference>
<dbReference type="AlphaFoldDB" id="A0A917UMB7"/>